<gene>
    <name evidence="2" type="ORF">GA0074695_4095</name>
</gene>
<dbReference type="Proteomes" id="UP000198242">
    <property type="component" value="Chromosome I"/>
</dbReference>
<reference evidence="3" key="1">
    <citation type="submission" date="2016-06" db="EMBL/GenBank/DDBJ databases">
        <authorList>
            <person name="Varghese N."/>
            <person name="Submissions Spin"/>
        </authorList>
    </citation>
    <scope>NUCLEOTIDE SEQUENCE [LARGE SCALE GENOMIC DNA]</scope>
    <source>
        <strain evidence="3">DSM 43909</strain>
    </source>
</reference>
<dbReference type="InterPro" id="IPR013785">
    <property type="entry name" value="Aldolase_TIM"/>
</dbReference>
<keyword evidence="3" id="KW-1185">Reference proteome</keyword>
<evidence type="ECO:0000313" key="3">
    <source>
        <dbReference type="Proteomes" id="UP000198242"/>
    </source>
</evidence>
<dbReference type="EMBL" id="LT607411">
    <property type="protein sequence ID" value="SCF18314.1"/>
    <property type="molecule type" value="Genomic_DNA"/>
</dbReference>
<dbReference type="CDD" id="cd00408">
    <property type="entry name" value="DHDPS-like"/>
    <property type="match status" value="1"/>
</dbReference>
<sequence>MSAALPVDVGAALREGVVIPAHPLALDATGQLDQRRQRALSRYYLEAGASGLAVGVHTTQFAIREAGLLEPVLRIAVDTVRETPRDRPVVLVAGVSGTTDQAVAEAKLAADLGYHLAMVILRGLAELTDDELIAHIAAVGEVLPVFGFYLQPAVGGRTLGYDFWARLAELPCVAAIKIAPFDRYRTLDVVRAVCESSRAEEIALYTGNDDNILVDLLTTYRFPVNGGQVSKRIVGGLLGQYAVWTRRAVELFEQAREAARTGQLDEELLTTAARLTDANAAVFDVANGFAGCVAGIHEVLRRQGLLDNVRLLDEQERLSPRQAAELDRVIRAYPDLQDDAFVAEHLDRWLDT</sequence>
<organism evidence="2 3">
    <name type="scientific">Micromonospora viridifaciens</name>
    <dbReference type="NCBI Taxonomy" id="1881"/>
    <lineage>
        <taxon>Bacteria</taxon>
        <taxon>Bacillati</taxon>
        <taxon>Actinomycetota</taxon>
        <taxon>Actinomycetes</taxon>
        <taxon>Micromonosporales</taxon>
        <taxon>Micromonosporaceae</taxon>
        <taxon>Micromonospora</taxon>
    </lineage>
</organism>
<dbReference type="PANTHER" id="PTHR12128">
    <property type="entry name" value="DIHYDRODIPICOLINATE SYNTHASE"/>
    <property type="match status" value="1"/>
</dbReference>
<dbReference type="OrthoDB" id="9770698at2"/>
<accession>A0A1C4YC94</accession>
<name>A0A1C4YC94_MICVI</name>
<dbReference type="Gene3D" id="3.20.20.70">
    <property type="entry name" value="Aldolase class I"/>
    <property type="match status" value="1"/>
</dbReference>
<proteinExistence type="predicted"/>
<dbReference type="Pfam" id="PF00701">
    <property type="entry name" value="DHDPS"/>
    <property type="match status" value="1"/>
</dbReference>
<dbReference type="InterPro" id="IPR002220">
    <property type="entry name" value="DapA-like"/>
</dbReference>
<protein>
    <submittedName>
        <fullName evidence="2">Dihydrodipicolinate synthase/N-acetylneuraminate lyase</fullName>
    </submittedName>
</protein>
<dbReference type="SMART" id="SM01130">
    <property type="entry name" value="DHDPS"/>
    <property type="match status" value="1"/>
</dbReference>
<evidence type="ECO:0000313" key="2">
    <source>
        <dbReference type="EMBL" id="SCF18314.1"/>
    </source>
</evidence>
<evidence type="ECO:0000256" key="1">
    <source>
        <dbReference type="ARBA" id="ARBA00023239"/>
    </source>
</evidence>
<dbReference type="AlphaFoldDB" id="A0A1C4YC94"/>
<keyword evidence="1 2" id="KW-0456">Lyase</keyword>
<dbReference type="SUPFAM" id="SSF51569">
    <property type="entry name" value="Aldolase"/>
    <property type="match status" value="1"/>
</dbReference>
<dbReference type="PANTHER" id="PTHR12128:SF51">
    <property type="entry name" value="BLL4205 PROTEIN"/>
    <property type="match status" value="1"/>
</dbReference>
<dbReference type="RefSeq" id="WP_089007676.1">
    <property type="nucleotide sequence ID" value="NZ_LT607411.1"/>
</dbReference>
<dbReference type="GO" id="GO:0008840">
    <property type="term" value="F:4-hydroxy-tetrahydrodipicolinate synthase activity"/>
    <property type="evidence" value="ECO:0007669"/>
    <property type="project" value="TreeGrafter"/>
</dbReference>